<dbReference type="UniPathway" id="UPA00047">
    <property type="reaction ID" value="UER00055"/>
</dbReference>
<comment type="pathway">
    <text evidence="1 12">Amino-acid biosynthesis; L-isoleucine biosynthesis; L-isoleucine from 2-oxobutanoate: step 1/4.</text>
</comment>
<dbReference type="PANTHER" id="PTHR18968">
    <property type="entry name" value="THIAMINE PYROPHOSPHATE ENZYMES"/>
    <property type="match status" value="1"/>
</dbReference>
<evidence type="ECO:0000256" key="11">
    <source>
        <dbReference type="ARBA" id="ARBA00048670"/>
    </source>
</evidence>
<keyword evidence="10 12" id="KW-0100">Branched-chain amino acid biosynthesis</keyword>
<dbReference type="RefSeq" id="WP_092591891.1">
    <property type="nucleotide sequence ID" value="NZ_FMWL01000014.1"/>
</dbReference>
<gene>
    <name evidence="16" type="ORF">SAMN03080599_02438</name>
</gene>
<feature type="domain" description="Thiamine pyrophosphate enzyme N-terminal TPP-binding" evidence="15">
    <location>
        <begin position="1"/>
        <end position="117"/>
    </location>
</feature>
<evidence type="ECO:0000259" key="13">
    <source>
        <dbReference type="Pfam" id="PF00205"/>
    </source>
</evidence>
<dbReference type="PROSITE" id="PS00187">
    <property type="entry name" value="TPP_ENZYMES"/>
    <property type="match status" value="1"/>
</dbReference>
<dbReference type="PANTHER" id="PTHR18968:SF13">
    <property type="entry name" value="ACETOLACTATE SYNTHASE CATALYTIC SUBUNIT, MITOCHONDRIAL"/>
    <property type="match status" value="1"/>
</dbReference>
<proteinExistence type="inferred from homology"/>
<dbReference type="EC" id="2.2.1.6" evidence="4 12"/>
<name>A0A1G5S372_9FIRM</name>
<evidence type="ECO:0000313" key="16">
    <source>
        <dbReference type="EMBL" id="SCZ80773.1"/>
    </source>
</evidence>
<dbReference type="Pfam" id="PF02776">
    <property type="entry name" value="TPP_enzyme_N"/>
    <property type="match status" value="1"/>
</dbReference>
<dbReference type="GO" id="GO:0003984">
    <property type="term" value="F:acetolactate synthase activity"/>
    <property type="evidence" value="ECO:0007669"/>
    <property type="project" value="UniProtKB-EC"/>
</dbReference>
<dbReference type="InterPro" id="IPR029035">
    <property type="entry name" value="DHS-like_NAD/FAD-binding_dom"/>
</dbReference>
<comment type="catalytic activity">
    <reaction evidence="11 12">
        <text>2 pyruvate + H(+) = (2S)-2-acetolactate + CO2</text>
        <dbReference type="Rhea" id="RHEA:25249"/>
        <dbReference type="ChEBI" id="CHEBI:15361"/>
        <dbReference type="ChEBI" id="CHEBI:15378"/>
        <dbReference type="ChEBI" id="CHEBI:16526"/>
        <dbReference type="ChEBI" id="CHEBI:58476"/>
        <dbReference type="EC" id="2.2.1.6"/>
    </reaction>
</comment>
<dbReference type="UniPathway" id="UPA00049">
    <property type="reaction ID" value="UER00059"/>
</dbReference>
<evidence type="ECO:0000256" key="5">
    <source>
        <dbReference type="ARBA" id="ARBA00022605"/>
    </source>
</evidence>
<dbReference type="InterPro" id="IPR011766">
    <property type="entry name" value="TPP_enzyme_TPP-bd"/>
</dbReference>
<dbReference type="OrthoDB" id="4494979at2"/>
<dbReference type="NCBIfam" id="TIGR00118">
    <property type="entry name" value="acolac_lg"/>
    <property type="match status" value="1"/>
</dbReference>
<protein>
    <recommendedName>
        <fullName evidence="4 12">Acetolactate synthase</fullName>
        <ecNumber evidence="4 12">2.2.1.6</ecNumber>
    </recommendedName>
</protein>
<evidence type="ECO:0000256" key="1">
    <source>
        <dbReference type="ARBA" id="ARBA00004974"/>
    </source>
</evidence>
<comment type="cofactor">
    <cofactor evidence="12">
        <name>thiamine diphosphate</name>
        <dbReference type="ChEBI" id="CHEBI:58937"/>
    </cofactor>
    <text evidence="12">Binds 1 thiamine pyrophosphate per subunit.</text>
</comment>
<dbReference type="Proteomes" id="UP000199208">
    <property type="component" value="Unassembled WGS sequence"/>
</dbReference>
<keyword evidence="6 12" id="KW-0808">Transferase</keyword>
<dbReference type="InterPro" id="IPR000399">
    <property type="entry name" value="TPP-bd_CS"/>
</dbReference>
<evidence type="ECO:0000256" key="9">
    <source>
        <dbReference type="ARBA" id="ARBA00023052"/>
    </source>
</evidence>
<dbReference type="EMBL" id="FMWL01000014">
    <property type="protein sequence ID" value="SCZ80773.1"/>
    <property type="molecule type" value="Genomic_DNA"/>
</dbReference>
<reference evidence="16 17" key="1">
    <citation type="submission" date="2016-10" db="EMBL/GenBank/DDBJ databases">
        <authorList>
            <person name="de Groot N.N."/>
        </authorList>
    </citation>
    <scope>NUCLEOTIDE SEQUENCE [LARGE SCALE GENOMIC DNA]</scope>
    <source>
        <strain evidence="16 17">DSM 2784</strain>
    </source>
</reference>
<dbReference type="SUPFAM" id="SSF52518">
    <property type="entry name" value="Thiamin diphosphate-binding fold (THDP-binding)"/>
    <property type="match status" value="2"/>
</dbReference>
<feature type="domain" description="Thiamine pyrophosphate enzyme central" evidence="13">
    <location>
        <begin position="191"/>
        <end position="325"/>
    </location>
</feature>
<dbReference type="InterPro" id="IPR039368">
    <property type="entry name" value="AHAS_TPP"/>
</dbReference>
<keyword evidence="17" id="KW-1185">Reference proteome</keyword>
<dbReference type="CDD" id="cd02015">
    <property type="entry name" value="TPP_AHAS"/>
    <property type="match status" value="1"/>
</dbReference>
<keyword evidence="7 12" id="KW-0479">Metal-binding</keyword>
<dbReference type="InterPro" id="IPR012000">
    <property type="entry name" value="Thiamin_PyroP_enz_cen_dom"/>
</dbReference>
<evidence type="ECO:0000313" key="17">
    <source>
        <dbReference type="Proteomes" id="UP000199208"/>
    </source>
</evidence>
<dbReference type="InterPro" id="IPR045229">
    <property type="entry name" value="TPP_enz"/>
</dbReference>
<dbReference type="FunFam" id="3.40.50.1220:FF:000008">
    <property type="entry name" value="Acetolactate synthase"/>
    <property type="match status" value="1"/>
</dbReference>
<dbReference type="Pfam" id="PF00205">
    <property type="entry name" value="TPP_enzyme_M"/>
    <property type="match status" value="1"/>
</dbReference>
<evidence type="ECO:0000256" key="10">
    <source>
        <dbReference type="ARBA" id="ARBA00023304"/>
    </source>
</evidence>
<dbReference type="GO" id="GO:0009097">
    <property type="term" value="P:isoleucine biosynthetic process"/>
    <property type="evidence" value="ECO:0007669"/>
    <property type="project" value="UniProtKB-UniPathway"/>
</dbReference>
<evidence type="ECO:0000256" key="2">
    <source>
        <dbReference type="ARBA" id="ARBA00005025"/>
    </source>
</evidence>
<dbReference type="InterPro" id="IPR012846">
    <property type="entry name" value="Acetolactate_synth_lsu"/>
</dbReference>
<keyword evidence="9 12" id="KW-0786">Thiamine pyrophosphate</keyword>
<dbReference type="Gene3D" id="3.40.50.1220">
    <property type="entry name" value="TPP-binding domain"/>
    <property type="match status" value="1"/>
</dbReference>
<evidence type="ECO:0000256" key="8">
    <source>
        <dbReference type="ARBA" id="ARBA00022842"/>
    </source>
</evidence>
<dbReference type="GO" id="GO:0030976">
    <property type="term" value="F:thiamine pyrophosphate binding"/>
    <property type="evidence" value="ECO:0007669"/>
    <property type="project" value="UniProtKB-UniRule"/>
</dbReference>
<dbReference type="CDD" id="cd07035">
    <property type="entry name" value="TPP_PYR_POX_like"/>
    <property type="match status" value="1"/>
</dbReference>
<accession>A0A1G5S372</accession>
<dbReference type="STRING" id="1120920.SAMN03080599_02438"/>
<dbReference type="GO" id="GO:0009099">
    <property type="term" value="P:L-valine biosynthetic process"/>
    <property type="evidence" value="ECO:0007669"/>
    <property type="project" value="UniProtKB-UniPathway"/>
</dbReference>
<dbReference type="GO" id="GO:0050660">
    <property type="term" value="F:flavin adenine dinucleotide binding"/>
    <property type="evidence" value="ECO:0007669"/>
    <property type="project" value="InterPro"/>
</dbReference>
<dbReference type="GO" id="GO:0005948">
    <property type="term" value="C:acetolactate synthase complex"/>
    <property type="evidence" value="ECO:0007669"/>
    <property type="project" value="TreeGrafter"/>
</dbReference>
<dbReference type="FunFam" id="3.40.50.970:FF:000007">
    <property type="entry name" value="Acetolactate synthase"/>
    <property type="match status" value="1"/>
</dbReference>
<comment type="pathway">
    <text evidence="2 12">Amino-acid biosynthesis; L-valine biosynthesis; L-valine from pyruvate: step 1/4.</text>
</comment>
<evidence type="ECO:0000256" key="12">
    <source>
        <dbReference type="RuleBase" id="RU003591"/>
    </source>
</evidence>
<comment type="similarity">
    <text evidence="3 12">Belongs to the TPP enzyme family.</text>
</comment>
<evidence type="ECO:0000256" key="7">
    <source>
        <dbReference type="ARBA" id="ARBA00022723"/>
    </source>
</evidence>
<feature type="domain" description="Thiamine pyrophosphate enzyme TPP-binding" evidence="14">
    <location>
        <begin position="378"/>
        <end position="524"/>
    </location>
</feature>
<evidence type="ECO:0000259" key="15">
    <source>
        <dbReference type="Pfam" id="PF02776"/>
    </source>
</evidence>
<keyword evidence="5 12" id="KW-0028">Amino-acid biosynthesis</keyword>
<organism evidence="16 17">
    <name type="scientific">Acidaminobacter hydrogenoformans DSM 2784</name>
    <dbReference type="NCBI Taxonomy" id="1120920"/>
    <lineage>
        <taxon>Bacteria</taxon>
        <taxon>Bacillati</taxon>
        <taxon>Bacillota</taxon>
        <taxon>Clostridia</taxon>
        <taxon>Peptostreptococcales</taxon>
        <taxon>Acidaminobacteraceae</taxon>
        <taxon>Acidaminobacter</taxon>
    </lineage>
</organism>
<evidence type="ECO:0000256" key="3">
    <source>
        <dbReference type="ARBA" id="ARBA00007812"/>
    </source>
</evidence>
<evidence type="ECO:0000259" key="14">
    <source>
        <dbReference type="Pfam" id="PF02775"/>
    </source>
</evidence>
<comment type="cofactor">
    <cofactor evidence="12">
        <name>Mg(2+)</name>
        <dbReference type="ChEBI" id="CHEBI:18420"/>
    </cofactor>
    <text evidence="12">Binds 1 Mg(2+) ion per subunit.</text>
</comment>
<evidence type="ECO:0000256" key="4">
    <source>
        <dbReference type="ARBA" id="ARBA00013145"/>
    </source>
</evidence>
<keyword evidence="8 12" id="KW-0460">Magnesium</keyword>
<dbReference type="AlphaFoldDB" id="A0A1G5S372"/>
<dbReference type="InterPro" id="IPR029061">
    <property type="entry name" value="THDP-binding"/>
</dbReference>
<evidence type="ECO:0000256" key="6">
    <source>
        <dbReference type="ARBA" id="ARBA00022679"/>
    </source>
</evidence>
<sequence>MNGAEAIIKTLIDAGVGTVFGYPGGAVIPLYHELYKYQDQIHHVRLTHEQHVVHAADGYARATGNVGVCFVTSGPGATNTVTGIATAYIDSIPLVVLAGQVPSGLLGLDSFQEIDITGITMSITKHNSLVRSMKDLVPTLLEAIEIATSGRPGPVLVDIPKDFFLSEWSPEISREVAKTQETLRSLDEAQLEKVAALFENAKRPLIYAGGGVRLSKSEPELMRLAENLDAPVLNTLMGLGGFPRNHRLSYGLAGMHGSKIANRMMNEADVIVTIGARFSDRVIGDPKRFAQQAKIIHLDVDQTEIDKNIPVALSLVGDVKTMVGQIVEKLGVRRHEAWLQEIEAYEKPAYKNQYALTPQSIFAALNDRMDENTLFATDVGQHQMWAAQYLEFQGIRNWVTSGGLGTMGFGLGAAIGAKVACPHKKVFLITGDGSFRMNMNELASLAEHKIKLDIVLLKNNALGMVRQWQKMFQNGVYSETDIHDVIDFEKLASAFGLKGKVVYDLQGFSEALDAAAADPVANLIVVELNSNINVLPIIPPGKSIADSIEDWEDSETPPPAGSL</sequence>
<dbReference type="Gene3D" id="3.40.50.970">
    <property type="match status" value="2"/>
</dbReference>
<dbReference type="GO" id="GO:0000287">
    <property type="term" value="F:magnesium ion binding"/>
    <property type="evidence" value="ECO:0007669"/>
    <property type="project" value="UniProtKB-UniRule"/>
</dbReference>
<dbReference type="SUPFAM" id="SSF52467">
    <property type="entry name" value="DHS-like NAD/FAD-binding domain"/>
    <property type="match status" value="1"/>
</dbReference>
<dbReference type="Pfam" id="PF02775">
    <property type="entry name" value="TPP_enzyme_C"/>
    <property type="match status" value="1"/>
</dbReference>
<dbReference type="InterPro" id="IPR012001">
    <property type="entry name" value="Thiamin_PyroP_enz_TPP-bd_dom"/>
</dbReference>